<dbReference type="SMART" id="SM00343">
    <property type="entry name" value="ZnF_C2HC"/>
    <property type="match status" value="1"/>
</dbReference>
<dbReference type="GO" id="GO:0003676">
    <property type="term" value="F:nucleic acid binding"/>
    <property type="evidence" value="ECO:0007669"/>
    <property type="project" value="InterPro"/>
</dbReference>
<feature type="region of interest" description="Disordered" evidence="2">
    <location>
        <begin position="23"/>
        <end position="61"/>
    </location>
</feature>
<dbReference type="Gene3D" id="3.10.10.10">
    <property type="entry name" value="HIV Type 1 Reverse Transcriptase, subunit A, domain 1"/>
    <property type="match status" value="1"/>
</dbReference>
<accession>A0A5B6VBI8</accession>
<dbReference type="InterPro" id="IPR001878">
    <property type="entry name" value="Znf_CCHC"/>
</dbReference>
<dbReference type="Gene3D" id="3.30.70.270">
    <property type="match status" value="1"/>
</dbReference>
<evidence type="ECO:0000313" key="5">
    <source>
        <dbReference type="Proteomes" id="UP000325315"/>
    </source>
</evidence>
<organism evidence="4 5">
    <name type="scientific">Gossypium australe</name>
    <dbReference type="NCBI Taxonomy" id="47621"/>
    <lineage>
        <taxon>Eukaryota</taxon>
        <taxon>Viridiplantae</taxon>
        <taxon>Streptophyta</taxon>
        <taxon>Embryophyta</taxon>
        <taxon>Tracheophyta</taxon>
        <taxon>Spermatophyta</taxon>
        <taxon>Magnoliopsida</taxon>
        <taxon>eudicotyledons</taxon>
        <taxon>Gunneridae</taxon>
        <taxon>Pentapetalae</taxon>
        <taxon>rosids</taxon>
        <taxon>malvids</taxon>
        <taxon>Malvales</taxon>
        <taxon>Malvaceae</taxon>
        <taxon>Malvoideae</taxon>
        <taxon>Gossypium</taxon>
    </lineage>
</organism>
<dbReference type="PROSITE" id="PS50158">
    <property type="entry name" value="ZF_CCHC"/>
    <property type="match status" value="1"/>
</dbReference>
<keyword evidence="5" id="KW-1185">Reference proteome</keyword>
<dbReference type="GO" id="GO:0008270">
    <property type="term" value="F:zinc ion binding"/>
    <property type="evidence" value="ECO:0007669"/>
    <property type="project" value="UniProtKB-KW"/>
</dbReference>
<proteinExistence type="predicted"/>
<evidence type="ECO:0000259" key="3">
    <source>
        <dbReference type="PROSITE" id="PS50158"/>
    </source>
</evidence>
<feature type="compositionally biased region" description="Polar residues" evidence="2">
    <location>
        <begin position="28"/>
        <end position="37"/>
    </location>
</feature>
<evidence type="ECO:0000256" key="2">
    <source>
        <dbReference type="SAM" id="MobiDB-lite"/>
    </source>
</evidence>
<name>A0A5B6VBI8_9ROSI</name>
<dbReference type="Gene3D" id="4.10.60.10">
    <property type="entry name" value="Zinc finger, CCHC-type"/>
    <property type="match status" value="1"/>
</dbReference>
<evidence type="ECO:0000313" key="4">
    <source>
        <dbReference type="EMBL" id="KAA3466570.1"/>
    </source>
</evidence>
<dbReference type="SUPFAM" id="SSF56672">
    <property type="entry name" value="DNA/RNA polymerases"/>
    <property type="match status" value="1"/>
</dbReference>
<dbReference type="Pfam" id="PF00098">
    <property type="entry name" value="zf-CCHC"/>
    <property type="match status" value="1"/>
</dbReference>
<dbReference type="SUPFAM" id="SSF57756">
    <property type="entry name" value="Retrovirus zinc finger-like domains"/>
    <property type="match status" value="1"/>
</dbReference>
<feature type="domain" description="CCHC-type" evidence="3">
    <location>
        <begin position="6"/>
        <end position="21"/>
    </location>
</feature>
<reference evidence="5" key="1">
    <citation type="journal article" date="2019" name="Plant Biotechnol. J.">
        <title>Genome sequencing of the Australian wild diploid species Gossypium australe highlights disease resistance and delayed gland morphogenesis.</title>
        <authorList>
            <person name="Cai Y."/>
            <person name="Cai X."/>
            <person name="Wang Q."/>
            <person name="Wang P."/>
            <person name="Zhang Y."/>
            <person name="Cai C."/>
            <person name="Xu Y."/>
            <person name="Wang K."/>
            <person name="Zhou Z."/>
            <person name="Wang C."/>
            <person name="Geng S."/>
            <person name="Li B."/>
            <person name="Dong Q."/>
            <person name="Hou Y."/>
            <person name="Wang H."/>
            <person name="Ai P."/>
            <person name="Liu Z."/>
            <person name="Yi F."/>
            <person name="Sun M."/>
            <person name="An G."/>
            <person name="Cheng J."/>
            <person name="Zhang Y."/>
            <person name="Shi Q."/>
            <person name="Xie Y."/>
            <person name="Shi X."/>
            <person name="Chang Y."/>
            <person name="Huang F."/>
            <person name="Chen Y."/>
            <person name="Hong S."/>
            <person name="Mi L."/>
            <person name="Sun Q."/>
            <person name="Zhang L."/>
            <person name="Zhou B."/>
            <person name="Peng R."/>
            <person name="Zhang X."/>
            <person name="Liu F."/>
        </authorList>
    </citation>
    <scope>NUCLEOTIDE SEQUENCE [LARGE SCALE GENOMIC DNA]</scope>
    <source>
        <strain evidence="5">cv. PA1801</strain>
    </source>
</reference>
<dbReference type="InterPro" id="IPR043128">
    <property type="entry name" value="Rev_trsase/Diguanyl_cyclase"/>
</dbReference>
<dbReference type="EMBL" id="SMMG02000007">
    <property type="protein sequence ID" value="KAA3466570.1"/>
    <property type="molecule type" value="Genomic_DNA"/>
</dbReference>
<dbReference type="PANTHER" id="PTHR15503:SF45">
    <property type="entry name" value="RNA-DIRECTED DNA POLYMERASE HOMOLOG"/>
    <property type="match status" value="1"/>
</dbReference>
<keyword evidence="1" id="KW-0479">Metal-binding</keyword>
<dbReference type="AlphaFoldDB" id="A0A5B6VBI8"/>
<feature type="compositionally biased region" description="Polar residues" evidence="2">
    <location>
        <begin position="44"/>
        <end position="54"/>
    </location>
</feature>
<dbReference type="InterPro" id="IPR043502">
    <property type="entry name" value="DNA/RNA_pol_sf"/>
</dbReference>
<dbReference type="OrthoDB" id="1751572at2759"/>
<keyword evidence="1" id="KW-0863">Zinc-finger</keyword>
<dbReference type="PANTHER" id="PTHR15503">
    <property type="entry name" value="LDOC1 RELATED"/>
    <property type="match status" value="1"/>
</dbReference>
<keyword evidence="1" id="KW-0862">Zinc</keyword>
<comment type="caution">
    <text evidence="4">The sequence shown here is derived from an EMBL/GenBank/DDBJ whole genome shotgun (WGS) entry which is preliminary data.</text>
</comment>
<dbReference type="InterPro" id="IPR036875">
    <property type="entry name" value="Znf_CCHC_sf"/>
</dbReference>
<dbReference type="Proteomes" id="UP000325315">
    <property type="component" value="Unassembled WGS sequence"/>
</dbReference>
<dbReference type="InterPro" id="IPR032567">
    <property type="entry name" value="RTL1-rel"/>
</dbReference>
<gene>
    <name evidence="4" type="ORF">EPI10_001654</name>
</gene>
<evidence type="ECO:0000256" key="1">
    <source>
        <dbReference type="PROSITE-ProRule" id="PRU00047"/>
    </source>
</evidence>
<protein>
    <submittedName>
        <fullName evidence="4">DNA/RNA polymerases superfamily protein</fullName>
    </submittedName>
</protein>
<sequence length="256" mass="28823">MRSRACYKCGSFDHYLKDCPERIEKDTGQTSKRSNPASRGRPPQHTSNVSGSRSATKDSTVKCEARAPAMTYAICAREDASAPNVIIGTFSLLDIDITTLIDPGSTHCYNNIEICQKRYDAYLVYVLDTKVFKSKVKSILVICEFLDVFSEELPRLLPFREVEFSIDLISGTTPISIAPYRMAPTELKELKAQLQLNKVTIKKKYPLPQIDDLLDQLKGATLFSKIDLHSGYYQLRVKDSDVPKTTFRTSIYGSDE</sequence>